<keyword evidence="5" id="KW-0460">Magnesium</keyword>
<feature type="domain" description="Cation-transporting P-type ATPase C-terminal" evidence="11">
    <location>
        <begin position="823"/>
        <end position="991"/>
    </location>
</feature>
<dbReference type="Pfam" id="PF13246">
    <property type="entry name" value="Cation_ATPase"/>
    <property type="match status" value="1"/>
</dbReference>
<feature type="transmembrane region" description="Helical" evidence="9">
    <location>
        <begin position="1018"/>
        <end position="1041"/>
    </location>
</feature>
<gene>
    <name evidence="12" type="ORF">AYBTSS11_LOCUS23576</name>
</gene>
<evidence type="ECO:0000256" key="4">
    <source>
        <dbReference type="ARBA" id="ARBA00022837"/>
    </source>
</evidence>
<evidence type="ECO:0000256" key="7">
    <source>
        <dbReference type="ARBA" id="ARBA00023136"/>
    </source>
</evidence>
<dbReference type="Pfam" id="PF00689">
    <property type="entry name" value="Cation_ATPase_C"/>
    <property type="match status" value="1"/>
</dbReference>
<dbReference type="SUPFAM" id="SSF56784">
    <property type="entry name" value="HAD-like"/>
    <property type="match status" value="1"/>
</dbReference>
<dbReference type="GO" id="GO:0005886">
    <property type="term" value="C:plasma membrane"/>
    <property type="evidence" value="ECO:0007669"/>
    <property type="project" value="TreeGrafter"/>
</dbReference>
<dbReference type="InterPro" id="IPR023299">
    <property type="entry name" value="ATPase_P-typ_cyto_dom_N"/>
</dbReference>
<feature type="transmembrane region" description="Helical" evidence="9">
    <location>
        <begin position="939"/>
        <end position="958"/>
    </location>
</feature>
<evidence type="ECO:0008006" key="14">
    <source>
        <dbReference type="Google" id="ProtNLM"/>
    </source>
</evidence>
<feature type="domain" description="P-type ATPase A" evidence="10">
    <location>
        <begin position="234"/>
        <end position="318"/>
    </location>
</feature>
<keyword evidence="4" id="KW-0106">Calcium</keyword>
<evidence type="ECO:0000259" key="10">
    <source>
        <dbReference type="Pfam" id="PF00122"/>
    </source>
</evidence>
<dbReference type="Gene3D" id="3.40.50.1000">
    <property type="entry name" value="HAD superfamily/HAD-like"/>
    <property type="match status" value="1"/>
</dbReference>
<keyword evidence="7 9" id="KW-0472">Membrane</keyword>
<dbReference type="InterPro" id="IPR059000">
    <property type="entry name" value="ATPase_P-type_domA"/>
</dbReference>
<dbReference type="Gene3D" id="1.20.1110.10">
    <property type="entry name" value="Calcium-transporting ATPase, transmembrane domain"/>
    <property type="match status" value="2"/>
</dbReference>
<dbReference type="SUPFAM" id="SSF81665">
    <property type="entry name" value="Calcium ATPase, transmembrane domain M"/>
    <property type="match status" value="1"/>
</dbReference>
<keyword evidence="13" id="KW-1185">Reference proteome</keyword>
<dbReference type="Proteomes" id="UP001189624">
    <property type="component" value="Chromosome 8"/>
</dbReference>
<evidence type="ECO:0000256" key="2">
    <source>
        <dbReference type="ARBA" id="ARBA00022692"/>
    </source>
</evidence>
<dbReference type="Gene3D" id="3.40.1110.10">
    <property type="entry name" value="Calcium-transporting ATPase, cytoplasmic domain N"/>
    <property type="match status" value="1"/>
</dbReference>
<evidence type="ECO:0000256" key="1">
    <source>
        <dbReference type="ARBA" id="ARBA00004370"/>
    </source>
</evidence>
<dbReference type="Gene3D" id="2.70.150.10">
    <property type="entry name" value="Calcium-transporting ATPase, cytoplasmic transduction domain A"/>
    <property type="match status" value="1"/>
</dbReference>
<reference evidence="12" key="1">
    <citation type="submission" date="2023-10" db="EMBL/GenBank/DDBJ databases">
        <authorList>
            <person name="Domelevo Entfellner J.-B."/>
        </authorList>
    </citation>
    <scope>NUCLEOTIDE SEQUENCE</scope>
</reference>
<dbReference type="Pfam" id="PF00122">
    <property type="entry name" value="E1-E2_ATPase"/>
    <property type="match status" value="1"/>
</dbReference>
<dbReference type="SUPFAM" id="SSF81653">
    <property type="entry name" value="Calcium ATPase, transduction domain A"/>
    <property type="match status" value="1"/>
</dbReference>
<feature type="region of interest" description="Disordered" evidence="8">
    <location>
        <begin position="54"/>
        <end position="87"/>
    </location>
</feature>
<feature type="transmembrane region" description="Helical" evidence="9">
    <location>
        <begin position="342"/>
        <end position="364"/>
    </location>
</feature>
<evidence type="ECO:0000256" key="6">
    <source>
        <dbReference type="ARBA" id="ARBA00022989"/>
    </source>
</evidence>
<feature type="transmembrane region" description="Helical" evidence="9">
    <location>
        <begin position="402"/>
        <end position="426"/>
    </location>
</feature>
<dbReference type="FunFam" id="1.20.1110.10:FF:000126">
    <property type="match status" value="1"/>
</dbReference>
<dbReference type="InterPro" id="IPR023214">
    <property type="entry name" value="HAD_sf"/>
</dbReference>
<comment type="subcellular location">
    <subcellularLocation>
        <location evidence="1">Membrane</location>
    </subcellularLocation>
</comment>
<evidence type="ECO:0000256" key="9">
    <source>
        <dbReference type="SAM" id="Phobius"/>
    </source>
</evidence>
<feature type="transmembrane region" description="Helical" evidence="9">
    <location>
        <begin position="799"/>
        <end position="818"/>
    </location>
</feature>
<dbReference type="GO" id="GO:0000166">
    <property type="term" value="F:nucleotide binding"/>
    <property type="evidence" value="ECO:0007669"/>
    <property type="project" value="InterPro"/>
</dbReference>
<evidence type="ECO:0000256" key="3">
    <source>
        <dbReference type="ARBA" id="ARBA00022723"/>
    </source>
</evidence>
<dbReference type="PANTHER" id="PTHR24093:SF454">
    <property type="entry name" value="CATION-TRANSPORTING P-TYPE ATPASE C-TERMINAL DOMAIN-CONTAINING PROTEIN"/>
    <property type="match status" value="1"/>
</dbReference>
<name>A0AA86W035_9FABA</name>
<accession>A0AA86W035</accession>
<feature type="transmembrane region" description="Helical" evidence="9">
    <location>
        <begin position="164"/>
        <end position="184"/>
    </location>
</feature>
<dbReference type="GO" id="GO:0005388">
    <property type="term" value="F:P-type calcium transporter activity"/>
    <property type="evidence" value="ECO:0007669"/>
    <property type="project" value="TreeGrafter"/>
</dbReference>
<evidence type="ECO:0000313" key="12">
    <source>
        <dbReference type="EMBL" id="CAJ1971575.1"/>
    </source>
</evidence>
<evidence type="ECO:0000256" key="8">
    <source>
        <dbReference type="SAM" id="MobiDB-lite"/>
    </source>
</evidence>
<dbReference type="InterPro" id="IPR023298">
    <property type="entry name" value="ATPase_P-typ_TM_dom_sf"/>
</dbReference>
<organism evidence="12 13">
    <name type="scientific">Sphenostylis stenocarpa</name>
    <dbReference type="NCBI Taxonomy" id="92480"/>
    <lineage>
        <taxon>Eukaryota</taxon>
        <taxon>Viridiplantae</taxon>
        <taxon>Streptophyta</taxon>
        <taxon>Embryophyta</taxon>
        <taxon>Tracheophyta</taxon>
        <taxon>Spermatophyta</taxon>
        <taxon>Magnoliopsida</taxon>
        <taxon>eudicotyledons</taxon>
        <taxon>Gunneridae</taxon>
        <taxon>Pentapetalae</taxon>
        <taxon>rosids</taxon>
        <taxon>fabids</taxon>
        <taxon>Fabales</taxon>
        <taxon>Fabaceae</taxon>
        <taxon>Papilionoideae</taxon>
        <taxon>50 kb inversion clade</taxon>
        <taxon>NPAAA clade</taxon>
        <taxon>indigoferoid/millettioid clade</taxon>
        <taxon>Phaseoleae</taxon>
        <taxon>Sphenostylis</taxon>
    </lineage>
</organism>
<dbReference type="GO" id="GO:0046872">
    <property type="term" value="F:metal ion binding"/>
    <property type="evidence" value="ECO:0007669"/>
    <property type="project" value="UniProtKB-KW"/>
</dbReference>
<dbReference type="InterPro" id="IPR008250">
    <property type="entry name" value="ATPase_P-typ_transduc_dom_A_sf"/>
</dbReference>
<keyword evidence="3" id="KW-0479">Metal-binding</keyword>
<feature type="compositionally biased region" description="Pro residues" evidence="8">
    <location>
        <begin position="63"/>
        <end position="72"/>
    </location>
</feature>
<feature type="transmembrane region" description="Helical" evidence="9">
    <location>
        <begin position="830"/>
        <end position="847"/>
    </location>
</feature>
<feature type="transmembrane region" description="Helical" evidence="9">
    <location>
        <begin position="970"/>
        <end position="986"/>
    </location>
</feature>
<protein>
    <recommendedName>
        <fullName evidence="14">Calcium-transporting ATPase</fullName>
    </recommendedName>
</protein>
<feature type="transmembrane region" description="Helical" evidence="9">
    <location>
        <begin position="196"/>
        <end position="217"/>
    </location>
</feature>
<dbReference type="EMBL" id="OY731405">
    <property type="protein sequence ID" value="CAJ1971575.1"/>
    <property type="molecule type" value="Genomic_DNA"/>
</dbReference>
<dbReference type="PANTHER" id="PTHR24093">
    <property type="entry name" value="CATION TRANSPORTING ATPASE"/>
    <property type="match status" value="1"/>
</dbReference>
<evidence type="ECO:0000259" key="11">
    <source>
        <dbReference type="Pfam" id="PF00689"/>
    </source>
</evidence>
<feature type="compositionally biased region" description="Polar residues" evidence="8">
    <location>
        <begin position="75"/>
        <end position="87"/>
    </location>
</feature>
<proteinExistence type="predicted"/>
<keyword evidence="6 9" id="KW-1133">Transmembrane helix</keyword>
<dbReference type="InterPro" id="IPR006068">
    <property type="entry name" value="ATPase_P-typ_cation-transptr_C"/>
</dbReference>
<dbReference type="AlphaFoldDB" id="A0AA86W035"/>
<dbReference type="InterPro" id="IPR036412">
    <property type="entry name" value="HAD-like_sf"/>
</dbReference>
<evidence type="ECO:0000313" key="13">
    <source>
        <dbReference type="Proteomes" id="UP001189624"/>
    </source>
</evidence>
<keyword evidence="2 9" id="KW-0812">Transmembrane</keyword>
<evidence type="ECO:0000256" key="5">
    <source>
        <dbReference type="ARBA" id="ARBA00022842"/>
    </source>
</evidence>
<sequence length="1042" mass="114954">MSQTSTSSAGGDTGAAVELGATLLGSTTVTRGKYTRIWRKSLYIRFLISVKKSASSSDNHESPPSPDSPLPSIPYTSFSPARTSPSGSYVTIDVRDEEDYINNNIARIVKAQDLKSLHELGGVDSVSTVLGGQRQHSQQEGNTTIPLPVPEKNLSKSLLNSYKCYRCTILLLLVSAGLSFAIDFKQEGPKHGWHDGVAILFAILLLVLGNSIAKFLHESKMLKLAKRKNELEFRVKRGEVSLMVPISDIVVGDTVCLWPGDEVPADGLLVSDGILVLAEPEEIKSKHKEKNPFLISGSKVIGGQGRMSVASVRNKTNLVRNKTCNSERRGLLESVIEEPISYVDMAALSISVLVALVVLIRLIYGKDGNNAGLPEMKGKVKIGLLTKALERLFLRPQGRVSLFTGLVTVAILCVQHGMPLVVTISLKYQIDKEMPSDDAVLNDLSACTTMGLVTVICIDVSGELISKPMKVSRIWMGEKDISIVEGPETEKPVLDMLKLGVGLSVLAPETYLSPVFNSLVSWAETKWEMNLRSFTEEKFDILKHSKLKSGKEGSGVLVRKIGDSEVLHLHWCGAASAILEKCSQYYDSKGNCHAMENQKIKFGKVIQEMEDSGLSSIAFAYRETDGEELEQEELILSGLIGLEYTSQEPIKSVLESLRNAANVQIKLVSEDDVEEVQGIACELGLEQGVVLEGKKLQDLNEEARLVEVDRADVMARFLPEDKLLMIQCLQEKGKVVAFIGTRMMSSHTSVLKVADVGIVRDSLSPRVDRDSCDISIKCFSALEPIVMAGRSKYRNIQKFIQLQLTSTISGSVITLITTCAGDSPLAPFQLIWVNVLMCILGGLMMVMKLTREEQLAKQPSDDRKQHIIAGEIWKSIAIQVLYQTSVSMILEYGGHITDWEKKVRETMIFNTFLLCQIVNLLNTMQLLRKDVAKVVVQSFYFLVALGCCFLMQVVVIEYAKGLADCLQLNATRWSICVMIGALAWVFEWSMKNILSVIFNPRTNSESITSRSFYPSPSFTFLTLLLFPLGLIFTQIGMNISLR</sequence>
<dbReference type="Gramene" id="rna-AYBTSS11_LOCUS23576">
    <property type="protein sequence ID" value="CAJ1971575.1"/>
    <property type="gene ID" value="gene-AYBTSS11_LOCUS23576"/>
</dbReference>